<dbReference type="GO" id="GO:0004029">
    <property type="term" value="F:aldehyde dehydrogenase (NAD+) activity"/>
    <property type="evidence" value="ECO:0007669"/>
    <property type="project" value="TreeGrafter"/>
</dbReference>
<dbReference type="GO" id="GO:0005737">
    <property type="term" value="C:cytoplasm"/>
    <property type="evidence" value="ECO:0007669"/>
    <property type="project" value="TreeGrafter"/>
</dbReference>
<dbReference type="EMBL" id="JAHHGZ010000028">
    <property type="protein sequence ID" value="MBW4670222.1"/>
    <property type="molecule type" value="Genomic_DNA"/>
</dbReference>
<dbReference type="PANTHER" id="PTHR48079:SF6">
    <property type="entry name" value="NAD(P)-BINDING DOMAIN-CONTAINING PROTEIN-RELATED"/>
    <property type="match status" value="1"/>
</dbReference>
<evidence type="ECO:0000313" key="3">
    <source>
        <dbReference type="Proteomes" id="UP000729701"/>
    </source>
</evidence>
<sequence>MSLKNKTLLITGIGHFISLRVAEIAVQQGMKVHGLESSAEKARKAEELGATVFVGSTNSEMALEKACEGVDIVFHAASFNEAGGSIDIFRTVNVDGTVKTATAAKKAGVKTFVHLSSVLVYGFRFPNNITETGPLRGENNPYCQTKIESEKEILKFNNPSDFGVILIRAGDVYGPDADAWVVRPLEIMRKKKFVLIDGGRGICNHVYVDNLIDGIFLAMEKETYGEAFNITDGCQTTWKEYYTRLAEIGDRSQPVISVPALVAKTAIRQQGKNAELLPESIDFITRTHTYSIEKARCVLGYEPRITLDEGMARTRKWLQNNHVFNEMPSRNYQNQNV</sequence>
<dbReference type="InterPro" id="IPR051783">
    <property type="entry name" value="NAD(P)-dependent_oxidoreduct"/>
</dbReference>
<reference evidence="2" key="2">
    <citation type="journal article" date="2022" name="Microbiol. Resour. Announc.">
        <title>Metagenome Sequencing to Explore Phylogenomics of Terrestrial Cyanobacteria.</title>
        <authorList>
            <person name="Ward R.D."/>
            <person name="Stajich J.E."/>
            <person name="Johansen J.R."/>
            <person name="Huntemann M."/>
            <person name="Clum A."/>
            <person name="Foster B."/>
            <person name="Foster B."/>
            <person name="Roux S."/>
            <person name="Palaniappan K."/>
            <person name="Varghese N."/>
            <person name="Mukherjee S."/>
            <person name="Reddy T.B.K."/>
            <person name="Daum C."/>
            <person name="Copeland A."/>
            <person name="Chen I.A."/>
            <person name="Ivanova N.N."/>
            <person name="Kyrpides N.C."/>
            <person name="Shapiro N."/>
            <person name="Eloe-Fadrosh E.A."/>
            <person name="Pietrasiak N."/>
        </authorList>
    </citation>
    <scope>NUCLEOTIDE SEQUENCE</scope>
    <source>
        <strain evidence="2">GSE-NOS-MK-12-04C</strain>
    </source>
</reference>
<comment type="caution">
    <text evidence="2">The sequence shown here is derived from an EMBL/GenBank/DDBJ whole genome shotgun (WGS) entry which is preliminary data.</text>
</comment>
<gene>
    <name evidence="2" type="ORF">KME60_23115</name>
</gene>
<dbReference type="Gene3D" id="3.40.50.720">
    <property type="entry name" value="NAD(P)-binding Rossmann-like Domain"/>
    <property type="match status" value="1"/>
</dbReference>
<feature type="domain" description="NAD-dependent epimerase/dehydratase" evidence="1">
    <location>
        <begin position="9"/>
        <end position="230"/>
    </location>
</feature>
<dbReference type="AlphaFoldDB" id="A0A951QSG7"/>
<evidence type="ECO:0000313" key="2">
    <source>
        <dbReference type="EMBL" id="MBW4670222.1"/>
    </source>
</evidence>
<reference evidence="2" key="1">
    <citation type="submission" date="2021-05" db="EMBL/GenBank/DDBJ databases">
        <authorList>
            <person name="Pietrasiak N."/>
            <person name="Ward R."/>
            <person name="Stajich J.E."/>
            <person name="Kurbessoian T."/>
        </authorList>
    </citation>
    <scope>NUCLEOTIDE SEQUENCE</scope>
    <source>
        <strain evidence="2">GSE-NOS-MK-12-04C</strain>
    </source>
</reference>
<dbReference type="Proteomes" id="UP000729701">
    <property type="component" value="Unassembled WGS sequence"/>
</dbReference>
<dbReference type="InterPro" id="IPR001509">
    <property type="entry name" value="Epimerase_deHydtase"/>
</dbReference>
<protein>
    <submittedName>
        <fullName evidence="2">NAD-dependent epimerase/dehydratase family protein</fullName>
    </submittedName>
</protein>
<dbReference type="SUPFAM" id="SSF51735">
    <property type="entry name" value="NAD(P)-binding Rossmann-fold domains"/>
    <property type="match status" value="1"/>
</dbReference>
<evidence type="ECO:0000259" key="1">
    <source>
        <dbReference type="Pfam" id="PF01370"/>
    </source>
</evidence>
<dbReference type="InterPro" id="IPR036291">
    <property type="entry name" value="NAD(P)-bd_dom_sf"/>
</dbReference>
<organism evidence="2 3">
    <name type="scientific">Cyanomargarita calcarea GSE-NOS-MK-12-04C</name>
    <dbReference type="NCBI Taxonomy" id="2839659"/>
    <lineage>
        <taxon>Bacteria</taxon>
        <taxon>Bacillati</taxon>
        <taxon>Cyanobacteriota</taxon>
        <taxon>Cyanophyceae</taxon>
        <taxon>Nostocales</taxon>
        <taxon>Cyanomargaritaceae</taxon>
        <taxon>Cyanomargarita</taxon>
    </lineage>
</organism>
<proteinExistence type="predicted"/>
<accession>A0A951QSG7</accession>
<name>A0A951QSG7_9CYAN</name>
<dbReference type="Pfam" id="PF01370">
    <property type="entry name" value="Epimerase"/>
    <property type="match status" value="1"/>
</dbReference>
<dbReference type="PANTHER" id="PTHR48079">
    <property type="entry name" value="PROTEIN YEEZ"/>
    <property type="match status" value="1"/>
</dbReference>